<dbReference type="SUPFAM" id="SSF48726">
    <property type="entry name" value="Immunoglobulin"/>
    <property type="match status" value="1"/>
</dbReference>
<protein>
    <recommendedName>
        <fullName evidence="3">Immunoglobulin I-set domain-containing protein</fullName>
    </recommendedName>
</protein>
<evidence type="ECO:0000313" key="5">
    <source>
        <dbReference type="Proteomes" id="UP000683360"/>
    </source>
</evidence>
<dbReference type="Pfam" id="PF07679">
    <property type="entry name" value="I-set"/>
    <property type="match status" value="1"/>
</dbReference>
<dbReference type="EMBL" id="CAJPWZ010000369">
    <property type="protein sequence ID" value="CAG2191647.1"/>
    <property type="molecule type" value="Genomic_DNA"/>
</dbReference>
<dbReference type="InterPro" id="IPR013783">
    <property type="entry name" value="Ig-like_fold"/>
</dbReference>
<keyword evidence="2" id="KW-1015">Disulfide bond</keyword>
<dbReference type="PANTHER" id="PTHR45080:SF8">
    <property type="entry name" value="IG-LIKE DOMAIN-CONTAINING PROTEIN"/>
    <property type="match status" value="1"/>
</dbReference>
<dbReference type="GO" id="GO:0005886">
    <property type="term" value="C:plasma membrane"/>
    <property type="evidence" value="ECO:0007669"/>
    <property type="project" value="TreeGrafter"/>
</dbReference>
<proteinExistence type="predicted"/>
<feature type="domain" description="Immunoglobulin I-set" evidence="3">
    <location>
        <begin position="103"/>
        <end position="172"/>
    </location>
</feature>
<gene>
    <name evidence="4" type="ORF">MEDL_6952</name>
</gene>
<dbReference type="AlphaFoldDB" id="A0A8S3Q5C9"/>
<dbReference type="Proteomes" id="UP000683360">
    <property type="component" value="Unassembled WGS sequence"/>
</dbReference>
<dbReference type="PANTHER" id="PTHR45080">
    <property type="entry name" value="CONTACTIN 5"/>
    <property type="match status" value="1"/>
</dbReference>
<name>A0A8S3Q5C9_MYTED</name>
<evidence type="ECO:0000256" key="2">
    <source>
        <dbReference type="ARBA" id="ARBA00023157"/>
    </source>
</evidence>
<keyword evidence="5" id="KW-1185">Reference proteome</keyword>
<dbReference type="Gene3D" id="2.60.40.10">
    <property type="entry name" value="Immunoglobulins"/>
    <property type="match status" value="1"/>
</dbReference>
<evidence type="ECO:0000259" key="3">
    <source>
        <dbReference type="Pfam" id="PF07679"/>
    </source>
</evidence>
<dbReference type="GO" id="GO:0007156">
    <property type="term" value="P:homophilic cell adhesion via plasma membrane adhesion molecules"/>
    <property type="evidence" value="ECO:0007669"/>
    <property type="project" value="TreeGrafter"/>
</dbReference>
<accession>A0A8S3Q5C9</accession>
<keyword evidence="1" id="KW-0732">Signal</keyword>
<dbReference type="InterPro" id="IPR036179">
    <property type="entry name" value="Ig-like_dom_sf"/>
</dbReference>
<evidence type="ECO:0000256" key="1">
    <source>
        <dbReference type="ARBA" id="ARBA00022729"/>
    </source>
</evidence>
<dbReference type="InterPro" id="IPR013098">
    <property type="entry name" value="Ig_I-set"/>
</dbReference>
<dbReference type="InterPro" id="IPR050958">
    <property type="entry name" value="Cell_Adh-Cytoskel_Orgn"/>
</dbReference>
<organism evidence="4 5">
    <name type="scientific">Mytilus edulis</name>
    <name type="common">Blue mussel</name>
    <dbReference type="NCBI Taxonomy" id="6550"/>
    <lineage>
        <taxon>Eukaryota</taxon>
        <taxon>Metazoa</taxon>
        <taxon>Spiralia</taxon>
        <taxon>Lophotrochozoa</taxon>
        <taxon>Mollusca</taxon>
        <taxon>Bivalvia</taxon>
        <taxon>Autobranchia</taxon>
        <taxon>Pteriomorphia</taxon>
        <taxon>Mytilida</taxon>
        <taxon>Mytiloidea</taxon>
        <taxon>Mytilidae</taxon>
        <taxon>Mytilinae</taxon>
        <taxon>Mytilus</taxon>
    </lineage>
</organism>
<evidence type="ECO:0000313" key="4">
    <source>
        <dbReference type="EMBL" id="CAG2191647.1"/>
    </source>
</evidence>
<reference evidence="4" key="1">
    <citation type="submission" date="2021-03" db="EMBL/GenBank/DDBJ databases">
        <authorList>
            <person name="Bekaert M."/>
        </authorList>
    </citation>
    <scope>NUCLEOTIDE SEQUENCE</scope>
</reference>
<sequence length="193" mass="21930">MDNDNFTCTAENEAGKARDTIEINVLYAPVIENAKAYENDGVYVCNVSNGIPSTDDKLWQTGTIQVIIKESPVFTEQSKPEQIGYIDNTSSLFVDVMSSSKILSTTWFREGSEVAKIDRLTMTRKSQIIKASFHTKMVFTKGYRCTLTINKTKPEDFHNYTVTVQNEYGFSSFIKQLQYAGRSKYQGQIHFQI</sequence>
<comment type="caution">
    <text evidence="4">The sequence shown here is derived from an EMBL/GenBank/DDBJ whole genome shotgun (WGS) entry which is preliminary data.</text>
</comment>
<dbReference type="OrthoDB" id="6151955at2759"/>